<comment type="caution">
    <text evidence="1">The sequence shown here is derived from an EMBL/GenBank/DDBJ whole genome shotgun (WGS) entry which is preliminary data.</text>
</comment>
<gene>
    <name evidence="1" type="ORF">CTI12_AA399730</name>
</gene>
<dbReference type="Proteomes" id="UP000245207">
    <property type="component" value="Unassembled WGS sequence"/>
</dbReference>
<evidence type="ECO:0000313" key="2">
    <source>
        <dbReference type="Proteomes" id="UP000245207"/>
    </source>
</evidence>
<proteinExistence type="predicted"/>
<reference evidence="1 2" key="1">
    <citation type="journal article" date="2018" name="Mol. Plant">
        <title>The genome of Artemisia annua provides insight into the evolution of Asteraceae family and artemisinin biosynthesis.</title>
        <authorList>
            <person name="Shen Q."/>
            <person name="Zhang L."/>
            <person name="Liao Z."/>
            <person name="Wang S."/>
            <person name="Yan T."/>
            <person name="Shi P."/>
            <person name="Liu M."/>
            <person name="Fu X."/>
            <person name="Pan Q."/>
            <person name="Wang Y."/>
            <person name="Lv Z."/>
            <person name="Lu X."/>
            <person name="Zhang F."/>
            <person name="Jiang W."/>
            <person name="Ma Y."/>
            <person name="Chen M."/>
            <person name="Hao X."/>
            <person name="Li L."/>
            <person name="Tang Y."/>
            <person name="Lv G."/>
            <person name="Zhou Y."/>
            <person name="Sun X."/>
            <person name="Brodelius P.E."/>
            <person name="Rose J.K.C."/>
            <person name="Tang K."/>
        </authorList>
    </citation>
    <scope>NUCLEOTIDE SEQUENCE [LARGE SCALE GENOMIC DNA]</scope>
    <source>
        <strain evidence="2">cv. Huhao1</strain>
        <tissue evidence="1">Leaf</tissue>
    </source>
</reference>
<evidence type="ECO:0000313" key="1">
    <source>
        <dbReference type="EMBL" id="PWA58288.1"/>
    </source>
</evidence>
<protein>
    <submittedName>
        <fullName evidence="1">Uncharacterized protein</fullName>
    </submittedName>
</protein>
<keyword evidence="2" id="KW-1185">Reference proteome</keyword>
<accession>A0A2U1MAL2</accession>
<dbReference type="AlphaFoldDB" id="A0A2U1MAL2"/>
<dbReference type="EMBL" id="PKPP01005942">
    <property type="protein sequence ID" value="PWA58288.1"/>
    <property type="molecule type" value="Genomic_DNA"/>
</dbReference>
<organism evidence="1 2">
    <name type="scientific">Artemisia annua</name>
    <name type="common">Sweet wormwood</name>
    <dbReference type="NCBI Taxonomy" id="35608"/>
    <lineage>
        <taxon>Eukaryota</taxon>
        <taxon>Viridiplantae</taxon>
        <taxon>Streptophyta</taxon>
        <taxon>Embryophyta</taxon>
        <taxon>Tracheophyta</taxon>
        <taxon>Spermatophyta</taxon>
        <taxon>Magnoliopsida</taxon>
        <taxon>eudicotyledons</taxon>
        <taxon>Gunneridae</taxon>
        <taxon>Pentapetalae</taxon>
        <taxon>asterids</taxon>
        <taxon>campanulids</taxon>
        <taxon>Asterales</taxon>
        <taxon>Asteraceae</taxon>
        <taxon>Asteroideae</taxon>
        <taxon>Anthemideae</taxon>
        <taxon>Artemisiinae</taxon>
        <taxon>Artemisia</taxon>
    </lineage>
</organism>
<name>A0A2U1MAL2_ARTAN</name>
<sequence length="81" mass="9220">MVRVSDGGGACRRLWLRRMMVVLWRFRYGWPFGSLVTVVVDDGFEEGFDDSGSMVLFTMICEPPTYPAKLNLLFQVLNLGV</sequence>